<dbReference type="Proteomes" id="UP001465976">
    <property type="component" value="Unassembled WGS sequence"/>
</dbReference>
<sequence>MASDDTTVGRPLLSLAPTNLKANSLPNLLTAILRSLHIPSEAESIHLRALISHEEGVLQVIERKVLSLRAELEDKRDWKLDSERNLSICKALSVLDAQRLLLDQRVKQLRQLNSALRRMPIELWERIISFNCQCDISPRYSLVVRNPAQSVCPYHGRLPLYPLCHASHLWRTLSVQVPIFWSHYNIDLDHFPSNMLSLLDIHIQNSQGTPLDVQLSRTRSNSDPAPISGVSAFKHLLPHLSRYRRLALDSKCLKSVLDATEGGRWSFENLTAVSLELEAGTYGLGAYTSSFWEAIAAAPNLTSVTANVLLPRQYISYPGLTTLTLLRKLSDSESRTLLQILPFCTSLTSLTFGISAPLQPVEGTKPVTKLHSLDQLSISLTRFPSDVASLFTAFWFPSLRSLVLTLGPDNRVASSSTSDTAAINAQLSLFKKSSPSITHLTVRFQNSGYCTDRVLSILPLLQALLTLTHLTIVVPANDRERDQRLDLTRSRVEPLAHPTMRLLSHFTISTGHTASTSEPLCPRLKDLRVVDEGFPVFQAVRTVDSLVKIVDSRHRSALTPGLRSFTMVYGGLSQHEGDVVVQDYMDRLKEETLDRIKALKGVGVTFAMETTQPATPTEGRARRARGFRGASPAPDMAVTVRFGV</sequence>
<evidence type="ECO:0000313" key="1">
    <source>
        <dbReference type="EMBL" id="KAL0566741.1"/>
    </source>
</evidence>
<keyword evidence="2" id="KW-1185">Reference proteome</keyword>
<organism evidence="1 2">
    <name type="scientific">Marasmius crinis-equi</name>
    <dbReference type="NCBI Taxonomy" id="585013"/>
    <lineage>
        <taxon>Eukaryota</taxon>
        <taxon>Fungi</taxon>
        <taxon>Dikarya</taxon>
        <taxon>Basidiomycota</taxon>
        <taxon>Agaricomycotina</taxon>
        <taxon>Agaricomycetes</taxon>
        <taxon>Agaricomycetidae</taxon>
        <taxon>Agaricales</taxon>
        <taxon>Marasmiineae</taxon>
        <taxon>Marasmiaceae</taxon>
        <taxon>Marasmius</taxon>
    </lineage>
</organism>
<dbReference type="EMBL" id="JBAHYK010001792">
    <property type="protein sequence ID" value="KAL0566741.1"/>
    <property type="molecule type" value="Genomic_DNA"/>
</dbReference>
<accession>A0ABR3EV06</accession>
<reference evidence="1 2" key="1">
    <citation type="submission" date="2024-02" db="EMBL/GenBank/DDBJ databases">
        <title>A draft genome for the cacao thread blight pathogen Marasmius crinis-equi.</title>
        <authorList>
            <person name="Cohen S.P."/>
            <person name="Baruah I.K."/>
            <person name="Amoako-Attah I."/>
            <person name="Bukari Y."/>
            <person name="Meinhardt L.W."/>
            <person name="Bailey B.A."/>
        </authorList>
    </citation>
    <scope>NUCLEOTIDE SEQUENCE [LARGE SCALE GENOMIC DNA]</scope>
    <source>
        <strain evidence="1 2">GH-76</strain>
    </source>
</reference>
<name>A0ABR3EV06_9AGAR</name>
<proteinExistence type="predicted"/>
<protein>
    <recommendedName>
        <fullName evidence="3">F-box domain-containing protein</fullName>
    </recommendedName>
</protein>
<evidence type="ECO:0000313" key="2">
    <source>
        <dbReference type="Proteomes" id="UP001465976"/>
    </source>
</evidence>
<evidence type="ECO:0008006" key="3">
    <source>
        <dbReference type="Google" id="ProtNLM"/>
    </source>
</evidence>
<comment type="caution">
    <text evidence="1">The sequence shown here is derived from an EMBL/GenBank/DDBJ whole genome shotgun (WGS) entry which is preliminary data.</text>
</comment>
<gene>
    <name evidence="1" type="ORF">V5O48_015259</name>
</gene>